<protein>
    <recommendedName>
        <fullName evidence="2">DUF1468 domain-containing protein</fullName>
    </recommendedName>
</protein>
<dbReference type="RefSeq" id="WP_058872964.1">
    <property type="nucleotide sequence ID" value="NZ_LQBK01000004.1"/>
</dbReference>
<dbReference type="AlphaFoldDB" id="A0A0W8IP33"/>
<keyword evidence="1" id="KW-0472">Membrane</keyword>
<organism evidence="3 4">
    <name type="scientific">Kocuria rosea subsp. polaris</name>
    <dbReference type="NCBI Taxonomy" id="136273"/>
    <lineage>
        <taxon>Bacteria</taxon>
        <taxon>Bacillati</taxon>
        <taxon>Actinomycetota</taxon>
        <taxon>Actinomycetes</taxon>
        <taxon>Micrococcales</taxon>
        <taxon>Micrococcaceae</taxon>
        <taxon>Kocuria</taxon>
    </lineage>
</organism>
<keyword evidence="1" id="KW-1133">Transmembrane helix</keyword>
<feature type="transmembrane region" description="Helical" evidence="1">
    <location>
        <begin position="92"/>
        <end position="110"/>
    </location>
</feature>
<feature type="transmembrane region" description="Helical" evidence="1">
    <location>
        <begin position="140"/>
        <end position="162"/>
    </location>
</feature>
<feature type="transmembrane region" description="Helical" evidence="1">
    <location>
        <begin position="21"/>
        <end position="41"/>
    </location>
</feature>
<keyword evidence="1" id="KW-0812">Transmembrane</keyword>
<evidence type="ECO:0000313" key="3">
    <source>
        <dbReference type="EMBL" id="KUG61548.1"/>
    </source>
</evidence>
<gene>
    <name evidence="3" type="ORF">AVL61_01080</name>
</gene>
<name>A0A0W8IP33_KOCRO</name>
<reference evidence="4" key="1">
    <citation type="submission" date="2015-12" db="EMBL/GenBank/DDBJ databases">
        <authorList>
            <person name="Nair G.R."/>
            <person name="Kaur G."/>
            <person name="Mayilraj S."/>
        </authorList>
    </citation>
    <scope>NUCLEOTIDE SEQUENCE [LARGE SCALE GENOMIC DNA]</scope>
    <source>
        <strain evidence="4">CD08_4</strain>
    </source>
</reference>
<evidence type="ECO:0000259" key="2">
    <source>
        <dbReference type="Pfam" id="PF07331"/>
    </source>
</evidence>
<dbReference type="Proteomes" id="UP000053512">
    <property type="component" value="Unassembled WGS sequence"/>
</dbReference>
<proteinExistence type="predicted"/>
<feature type="domain" description="DUF1468" evidence="2">
    <location>
        <begin position="21"/>
        <end position="163"/>
    </location>
</feature>
<feature type="transmembrane region" description="Helical" evidence="1">
    <location>
        <begin position="53"/>
        <end position="71"/>
    </location>
</feature>
<sequence length="171" mass="17856">MSSRPARAEAGPSGGRLGTRIAAVVVVLGAAVVLVDAIRIASSGGFGPQQPGFFPLIVGIGLVVFGVAFLVRATAAPDRALLEQAAEEHARTHWRTLWAVIGVLVVYAFLLEPLGYVIATAAFFAVVARLAGSRHLLRDVVVAVLFSAAVYFGFTELLGVRLPAGLLEPVL</sequence>
<feature type="transmembrane region" description="Helical" evidence="1">
    <location>
        <begin position="116"/>
        <end position="133"/>
    </location>
</feature>
<dbReference type="EMBL" id="LQBK01000004">
    <property type="protein sequence ID" value="KUG61548.1"/>
    <property type="molecule type" value="Genomic_DNA"/>
</dbReference>
<evidence type="ECO:0000256" key="1">
    <source>
        <dbReference type="SAM" id="Phobius"/>
    </source>
</evidence>
<dbReference type="Pfam" id="PF07331">
    <property type="entry name" value="TctB"/>
    <property type="match status" value="1"/>
</dbReference>
<comment type="caution">
    <text evidence="3">The sequence shown here is derived from an EMBL/GenBank/DDBJ whole genome shotgun (WGS) entry which is preliminary data.</text>
</comment>
<evidence type="ECO:0000313" key="4">
    <source>
        <dbReference type="Proteomes" id="UP000053512"/>
    </source>
</evidence>
<accession>A0A0W8IP33</accession>
<dbReference type="InterPro" id="IPR009936">
    <property type="entry name" value="DUF1468"/>
</dbReference>